<dbReference type="InterPro" id="IPR017868">
    <property type="entry name" value="Filamin/ABP280_repeat-like"/>
</dbReference>
<keyword evidence="4" id="KW-1185">Reference proteome</keyword>
<sequence>MKVPVAAVFLTVALAGGVLAQTPATVLNLGSAQAQFMKPVELPIETDGVFENPYDPEQVDLWVSFTSPSGKTLKVPAFYSQDVDAETLQVKPNGRWKVRFTPNEPGPWSAQASLKQGNVQSAALQLNVAANPSAKGLVRINKTSPLYFQHENGDFFLPIGQNIAWATSTGQATLNDFQRWFSRLSENGGNIARLWMPSWNLGIEWKDTGLGNYQNRQVQAHLLDEVFRMAEDRGIQIELALLNHGAFSATTNPEWDDNPYNIKNGGMLRSPEEFATHAEAKKYFKQRLRYIVARWGYSPNLFAWEWWNEVSWTPIDDTLLAPWIQEMTAHLKTLDPYDHLVSVSYGSASVGNTWTLPEIDFVQEHDYSQRDVGRFLGASFRQLNENTPGKPIMLAELGYSSAGTDDLPLSRDEIQFHNGLWAAPFSGFASTGMYWWWDNFVDPRNLWTHYKGVSEFFQGENLAVMRPSKVKTSDLFGALALGLQNESRALVWVRNNIYDPGEALKVYADALRNGTFKEGWTFNPDPVKDLEVTVSGLKDGNYQISFYDPQKNQWLNITSGISSGGVLSVSIPELVKDLAFKVTLK</sequence>
<dbReference type="EMBL" id="BJXB01000016">
    <property type="protein sequence ID" value="GEM47871.1"/>
    <property type="molecule type" value="Genomic_DNA"/>
</dbReference>
<keyword evidence="1" id="KW-0732">Signal</keyword>
<protein>
    <recommendedName>
        <fullName evidence="2">DUF5060 domain-containing protein</fullName>
    </recommendedName>
</protein>
<gene>
    <name evidence="3" type="ORF">DC3_35060</name>
</gene>
<organism evidence="3 4">
    <name type="scientific">Deinococcus cellulosilyticus (strain DSM 18568 / NBRC 106333 / KACC 11606 / 5516J-15)</name>
    <dbReference type="NCBI Taxonomy" id="1223518"/>
    <lineage>
        <taxon>Bacteria</taxon>
        <taxon>Thermotogati</taxon>
        <taxon>Deinococcota</taxon>
        <taxon>Deinococci</taxon>
        <taxon>Deinococcales</taxon>
        <taxon>Deinococcaceae</taxon>
        <taxon>Deinococcus</taxon>
    </lineage>
</organism>
<evidence type="ECO:0000313" key="3">
    <source>
        <dbReference type="EMBL" id="GEM47871.1"/>
    </source>
</evidence>
<comment type="caution">
    <text evidence="3">The sequence shown here is derived from an EMBL/GenBank/DDBJ whole genome shotgun (WGS) entry which is preliminary data.</text>
</comment>
<dbReference type="GO" id="GO:0004553">
    <property type="term" value="F:hydrolase activity, hydrolyzing O-glycosyl compounds"/>
    <property type="evidence" value="ECO:0007669"/>
    <property type="project" value="InterPro"/>
</dbReference>
<dbReference type="PROSITE" id="PS50194">
    <property type="entry name" value="FILAMIN_REPEAT"/>
    <property type="match status" value="1"/>
</dbReference>
<feature type="signal peptide" evidence="1">
    <location>
        <begin position="1"/>
        <end position="20"/>
    </location>
</feature>
<dbReference type="InterPro" id="IPR032260">
    <property type="entry name" value="DUF5060"/>
</dbReference>
<feature type="chain" id="PRO_5021846162" description="DUF5060 domain-containing protein" evidence="1">
    <location>
        <begin position="21"/>
        <end position="585"/>
    </location>
</feature>
<dbReference type="PANTHER" id="PTHR31451">
    <property type="match status" value="1"/>
</dbReference>
<name>A0A511N636_DEIC1</name>
<dbReference type="InterPro" id="IPR017853">
    <property type="entry name" value="GH"/>
</dbReference>
<feature type="domain" description="DUF5060" evidence="2">
    <location>
        <begin position="39"/>
        <end position="109"/>
    </location>
</feature>
<dbReference type="Gene3D" id="2.60.40.10">
    <property type="entry name" value="Immunoglobulins"/>
    <property type="match status" value="1"/>
</dbReference>
<dbReference type="Gene3D" id="3.20.20.80">
    <property type="entry name" value="Glycosidases"/>
    <property type="match status" value="1"/>
</dbReference>
<dbReference type="AlphaFoldDB" id="A0A511N636"/>
<dbReference type="Pfam" id="PF16586">
    <property type="entry name" value="DUF5060"/>
    <property type="match status" value="1"/>
</dbReference>
<dbReference type="Proteomes" id="UP000321306">
    <property type="component" value="Unassembled WGS sequence"/>
</dbReference>
<dbReference type="SUPFAM" id="SSF51445">
    <property type="entry name" value="(Trans)glycosidases"/>
    <property type="match status" value="1"/>
</dbReference>
<accession>A0A511N636</accession>
<reference evidence="3 4" key="1">
    <citation type="submission" date="2019-07" db="EMBL/GenBank/DDBJ databases">
        <title>Whole genome shotgun sequence of Deinococcus cellulosilyticus NBRC 106333.</title>
        <authorList>
            <person name="Hosoyama A."/>
            <person name="Uohara A."/>
            <person name="Ohji S."/>
            <person name="Ichikawa N."/>
        </authorList>
    </citation>
    <scope>NUCLEOTIDE SEQUENCE [LARGE SCALE GENOMIC DNA]</scope>
    <source>
        <strain evidence="3 4">NBRC 106333</strain>
    </source>
</reference>
<evidence type="ECO:0000259" key="2">
    <source>
        <dbReference type="Pfam" id="PF16586"/>
    </source>
</evidence>
<evidence type="ECO:0000313" key="4">
    <source>
        <dbReference type="Proteomes" id="UP000321306"/>
    </source>
</evidence>
<dbReference type="RefSeq" id="WP_146886487.1">
    <property type="nucleotide sequence ID" value="NZ_BJXB01000016.1"/>
</dbReference>
<evidence type="ECO:0000256" key="1">
    <source>
        <dbReference type="SAM" id="SignalP"/>
    </source>
</evidence>
<dbReference type="InterPro" id="IPR045053">
    <property type="entry name" value="MAN-like"/>
</dbReference>
<dbReference type="InterPro" id="IPR013783">
    <property type="entry name" value="Ig-like_fold"/>
</dbReference>
<proteinExistence type="predicted"/>
<dbReference type="OrthoDB" id="9802444at2"/>